<reference evidence="7 8" key="1">
    <citation type="submission" date="2023-10" db="EMBL/GenBank/DDBJ databases">
        <title>Novel methanotroph of the genus Methylocapsa from a subarctic wetland.</title>
        <authorList>
            <person name="Belova S.E."/>
            <person name="Oshkin I.Y."/>
            <person name="Miroshnikov K."/>
            <person name="Dedysh S.N."/>
        </authorList>
    </citation>
    <scope>NUCLEOTIDE SEQUENCE [LARGE SCALE GENOMIC DNA]</scope>
    <source>
        <strain evidence="7 8">RX1</strain>
    </source>
</reference>
<keyword evidence="8" id="KW-1185">Reference proteome</keyword>
<keyword evidence="4 7" id="KW-0560">Oxidoreductase</keyword>
<organism evidence="7 8">
    <name type="scientific">Methylocapsa polymorpha</name>
    <dbReference type="NCBI Taxonomy" id="3080828"/>
    <lineage>
        <taxon>Bacteria</taxon>
        <taxon>Pseudomonadati</taxon>
        <taxon>Pseudomonadota</taxon>
        <taxon>Alphaproteobacteria</taxon>
        <taxon>Hyphomicrobiales</taxon>
        <taxon>Beijerinckiaceae</taxon>
        <taxon>Methylocapsa</taxon>
    </lineage>
</organism>
<dbReference type="RefSeq" id="WP_407339088.1">
    <property type="nucleotide sequence ID" value="NZ_CP136862.1"/>
</dbReference>
<feature type="domain" description="FAD dependent oxidoreductase" evidence="6">
    <location>
        <begin position="4"/>
        <end position="391"/>
    </location>
</feature>
<dbReference type="PANTHER" id="PTHR43104">
    <property type="entry name" value="L-2-HYDROXYGLUTARATE DEHYDROGENASE, MITOCHONDRIAL"/>
    <property type="match status" value="1"/>
</dbReference>
<evidence type="ECO:0000256" key="5">
    <source>
        <dbReference type="ARBA" id="ARBA00037941"/>
    </source>
</evidence>
<evidence type="ECO:0000313" key="8">
    <source>
        <dbReference type="Proteomes" id="UP001626536"/>
    </source>
</evidence>
<proteinExistence type="inferred from homology"/>
<dbReference type="InterPro" id="IPR006076">
    <property type="entry name" value="FAD-dep_OxRdtase"/>
</dbReference>
<evidence type="ECO:0000256" key="2">
    <source>
        <dbReference type="ARBA" id="ARBA00022630"/>
    </source>
</evidence>
<gene>
    <name evidence="7" type="primary">lhgO</name>
    <name evidence="7" type="ORF">RZS28_17960</name>
</gene>
<name>A0ABZ0HSL2_9HYPH</name>
<sequence length="402" mass="43248">MIYDYGVIGAGIVGLATAMEILRARPHASIFLLEKESEIARHQTGHNSGVIHAGIYYAPGSLKARLCREGAEATKAFCAEQGVAFETCGKLLVATSEAERIRMDALYERSKQNNIDVERIDGVELTRREPSIAGLAALFVPSTAIVDYRRVSEALARIVAAKGGDLRLNAEVVAIQENADAVAISTPSQSLHAKSLVVCAGLQSDRLAKMAGLPINHQIVPFRGEFYALPRSRAGLISSLIYPIPNPDLPFLGIHLTKTINGGIIVGPNAVLGFAREGYKKFSVDARDVAAYAAFPGFWRAILSHLGSGAAEMRNSLWKRGYLAQCQKYCPSLSIDDLHEPMAGIRAQAVLRDGTLAHDFLFAETPRMLHVCNAPSPAATSAIPIARMIAEKALAQFDATMG</sequence>
<dbReference type="SUPFAM" id="SSF51905">
    <property type="entry name" value="FAD/NAD(P)-binding domain"/>
    <property type="match status" value="1"/>
</dbReference>
<comment type="cofactor">
    <cofactor evidence="1">
        <name>FAD</name>
        <dbReference type="ChEBI" id="CHEBI:57692"/>
    </cofactor>
</comment>
<keyword evidence="3" id="KW-0274">FAD</keyword>
<accession>A0ABZ0HSL2</accession>
<dbReference type="NCBIfam" id="NF008726">
    <property type="entry name" value="PRK11728.1"/>
    <property type="match status" value="1"/>
</dbReference>
<dbReference type="Gene3D" id="3.30.9.10">
    <property type="entry name" value="D-Amino Acid Oxidase, subunit A, domain 2"/>
    <property type="match status" value="1"/>
</dbReference>
<evidence type="ECO:0000259" key="6">
    <source>
        <dbReference type="Pfam" id="PF01266"/>
    </source>
</evidence>
<evidence type="ECO:0000256" key="3">
    <source>
        <dbReference type="ARBA" id="ARBA00022827"/>
    </source>
</evidence>
<evidence type="ECO:0000313" key="7">
    <source>
        <dbReference type="EMBL" id="WOJ89643.1"/>
    </source>
</evidence>
<keyword evidence="2" id="KW-0285">Flavoprotein</keyword>
<dbReference type="Gene3D" id="3.50.50.60">
    <property type="entry name" value="FAD/NAD(P)-binding domain"/>
    <property type="match status" value="1"/>
</dbReference>
<dbReference type="GO" id="GO:0016491">
    <property type="term" value="F:oxidoreductase activity"/>
    <property type="evidence" value="ECO:0007669"/>
    <property type="project" value="UniProtKB-KW"/>
</dbReference>
<dbReference type="Proteomes" id="UP001626536">
    <property type="component" value="Chromosome"/>
</dbReference>
<evidence type="ECO:0000256" key="1">
    <source>
        <dbReference type="ARBA" id="ARBA00001974"/>
    </source>
</evidence>
<dbReference type="PANTHER" id="PTHR43104:SF2">
    <property type="entry name" value="L-2-HYDROXYGLUTARATE DEHYDROGENASE, MITOCHONDRIAL"/>
    <property type="match status" value="1"/>
</dbReference>
<dbReference type="InterPro" id="IPR036188">
    <property type="entry name" value="FAD/NAD-bd_sf"/>
</dbReference>
<evidence type="ECO:0000256" key="4">
    <source>
        <dbReference type="ARBA" id="ARBA00023002"/>
    </source>
</evidence>
<protein>
    <submittedName>
        <fullName evidence="7">L-2-hydroxyglutarate oxidase</fullName>
        <ecNumber evidence="7">1.1.3.-</ecNumber>
    </submittedName>
</protein>
<dbReference type="Pfam" id="PF01266">
    <property type="entry name" value="DAO"/>
    <property type="match status" value="1"/>
</dbReference>
<dbReference type="EC" id="1.1.3.-" evidence="7"/>
<comment type="similarity">
    <text evidence="5">Belongs to the L2HGDH family.</text>
</comment>
<dbReference type="EMBL" id="CP136862">
    <property type="protein sequence ID" value="WOJ89643.1"/>
    <property type="molecule type" value="Genomic_DNA"/>
</dbReference>